<reference evidence="2 3" key="1">
    <citation type="submission" date="2024-04" db="EMBL/GenBank/DDBJ databases">
        <title>Phyllosticta paracitricarpa is synonymous to the EU quarantine fungus P. citricarpa based on phylogenomic analyses.</title>
        <authorList>
            <consortium name="Lawrence Berkeley National Laboratory"/>
            <person name="Van Ingen-Buijs V.A."/>
            <person name="Van Westerhoven A.C."/>
            <person name="Haridas S."/>
            <person name="Skiadas P."/>
            <person name="Martin F."/>
            <person name="Groenewald J.Z."/>
            <person name="Crous P.W."/>
            <person name="Seidl M.F."/>
        </authorList>
    </citation>
    <scope>NUCLEOTIDE SEQUENCE [LARGE SCALE GENOMIC DNA]</scope>
    <source>
        <strain evidence="2 3">CBS 122670</strain>
    </source>
</reference>
<organism evidence="2 3">
    <name type="scientific">Phyllosticta citricarpa</name>
    <dbReference type="NCBI Taxonomy" id="55181"/>
    <lineage>
        <taxon>Eukaryota</taxon>
        <taxon>Fungi</taxon>
        <taxon>Dikarya</taxon>
        <taxon>Ascomycota</taxon>
        <taxon>Pezizomycotina</taxon>
        <taxon>Dothideomycetes</taxon>
        <taxon>Dothideomycetes incertae sedis</taxon>
        <taxon>Botryosphaeriales</taxon>
        <taxon>Phyllostictaceae</taxon>
        <taxon>Phyllosticta</taxon>
    </lineage>
</organism>
<accession>A0ABR1MI95</accession>
<evidence type="ECO:0000256" key="1">
    <source>
        <dbReference type="SAM" id="MobiDB-lite"/>
    </source>
</evidence>
<name>A0ABR1MI95_9PEZI</name>
<evidence type="ECO:0000313" key="3">
    <source>
        <dbReference type="Proteomes" id="UP001365128"/>
    </source>
</evidence>
<dbReference type="Proteomes" id="UP001365128">
    <property type="component" value="Unassembled WGS sequence"/>
</dbReference>
<protein>
    <submittedName>
        <fullName evidence="2">Uncharacterized protein</fullName>
    </submittedName>
</protein>
<dbReference type="EMBL" id="JBBPDW010000008">
    <property type="protein sequence ID" value="KAK7550147.1"/>
    <property type="molecule type" value="Genomic_DNA"/>
</dbReference>
<feature type="region of interest" description="Disordered" evidence="1">
    <location>
        <begin position="104"/>
        <end position="123"/>
    </location>
</feature>
<gene>
    <name evidence="2" type="ORF">IWX46DRAFT_445082</name>
</gene>
<proteinExistence type="predicted"/>
<comment type="caution">
    <text evidence="2">The sequence shown here is derived from an EMBL/GenBank/DDBJ whole genome shotgun (WGS) entry which is preliminary data.</text>
</comment>
<sequence>MIAIRPSEKMAAELTCRIRCAVLATIPAKTCAKAHPRGSKKTTGMRHCTRRSRRLLHLCRLWQLPRVVDVGCQARVLRIRMTAGTDLRIERAEGSASRFVPLQKREKKASNSTRSGKPCRLAHGRPRRRNVFEEHSAFCTEHATPSWMPGKMTVQKQGRWAPGVNKPPQAVEPWSCFSLWGEIGQKGPPYFHATLPKQT</sequence>
<keyword evidence="3" id="KW-1185">Reference proteome</keyword>
<evidence type="ECO:0000313" key="2">
    <source>
        <dbReference type="EMBL" id="KAK7550147.1"/>
    </source>
</evidence>